<dbReference type="InterPro" id="IPR001251">
    <property type="entry name" value="CRAL-TRIO_dom"/>
</dbReference>
<name>A0A8X6JFT1_NEPPI</name>
<sequence>MYDRSPVNAKIGEEILPFEMGYLPEYFQKKAEAELHETPEKIVQGLRQMKEMAKKDKHTKNVNYDDDFLLQFLRVRKFNVARAFSQLKAYTLLRKKNPNIFTNFRFESIISTVKDRTISLLPWRCQDGCIVMLIELDNWDPETFPVEEVKRAFVVYLLGALRDPMTQVNGIKAIIDVKSNPIRHLRHATPSNLYLIYHGIQECCPIRIKQAHIVNDSLTFRAGWFIVKQFLSEKITKRVNFHKTPDTLFNFFPRAIIPKQYGGELENYEMTEWLKNILSPEKMATIGGIEVPHFQH</sequence>
<dbReference type="PANTHER" id="PTHR10174:SF208">
    <property type="entry name" value="CRAL-TRIO DOMAIN-CONTAINING PROTEIN DDB_G0278031"/>
    <property type="match status" value="1"/>
</dbReference>
<dbReference type="SMART" id="SM01100">
    <property type="entry name" value="CRAL_TRIO_N"/>
    <property type="match status" value="1"/>
</dbReference>
<dbReference type="InterPro" id="IPR036273">
    <property type="entry name" value="CRAL/TRIO_N_dom_sf"/>
</dbReference>
<dbReference type="Proteomes" id="UP000887013">
    <property type="component" value="Unassembled WGS sequence"/>
</dbReference>
<dbReference type="Gene3D" id="3.40.525.10">
    <property type="entry name" value="CRAL-TRIO lipid binding domain"/>
    <property type="match status" value="1"/>
</dbReference>
<protein>
    <submittedName>
        <fullName evidence="2">Clavesin-1</fullName>
    </submittedName>
</protein>
<feature type="domain" description="CRAL-TRIO" evidence="1">
    <location>
        <begin position="126"/>
        <end position="269"/>
    </location>
</feature>
<dbReference type="GO" id="GO:1902936">
    <property type="term" value="F:phosphatidylinositol bisphosphate binding"/>
    <property type="evidence" value="ECO:0007669"/>
    <property type="project" value="TreeGrafter"/>
</dbReference>
<keyword evidence="3" id="KW-1185">Reference proteome</keyword>
<dbReference type="PROSITE" id="PS50191">
    <property type="entry name" value="CRAL_TRIO"/>
    <property type="match status" value="1"/>
</dbReference>
<dbReference type="Gene3D" id="1.20.5.1200">
    <property type="entry name" value="Alpha-tocopherol transfer"/>
    <property type="match status" value="1"/>
</dbReference>
<evidence type="ECO:0000313" key="2">
    <source>
        <dbReference type="EMBL" id="GFS66995.1"/>
    </source>
</evidence>
<gene>
    <name evidence="2" type="primary">X975_23264</name>
    <name evidence="2" type="ORF">NPIL_297451</name>
</gene>
<accession>A0A8X6JFT1</accession>
<dbReference type="CDD" id="cd00170">
    <property type="entry name" value="SEC14"/>
    <property type="match status" value="1"/>
</dbReference>
<dbReference type="Gene3D" id="1.10.8.20">
    <property type="entry name" value="N-terminal domain of phosphatidylinositol transfer protein sec14p"/>
    <property type="match status" value="1"/>
</dbReference>
<dbReference type="SMART" id="SM00516">
    <property type="entry name" value="SEC14"/>
    <property type="match status" value="1"/>
</dbReference>
<dbReference type="OrthoDB" id="6424191at2759"/>
<dbReference type="InterPro" id="IPR011074">
    <property type="entry name" value="CRAL/TRIO_N_dom"/>
</dbReference>
<dbReference type="EMBL" id="BMAW01094713">
    <property type="protein sequence ID" value="GFS66995.1"/>
    <property type="molecule type" value="Genomic_DNA"/>
</dbReference>
<evidence type="ECO:0000313" key="3">
    <source>
        <dbReference type="Proteomes" id="UP000887013"/>
    </source>
</evidence>
<dbReference type="GO" id="GO:0016020">
    <property type="term" value="C:membrane"/>
    <property type="evidence" value="ECO:0007669"/>
    <property type="project" value="TreeGrafter"/>
</dbReference>
<comment type="caution">
    <text evidence="2">The sequence shown here is derived from an EMBL/GenBank/DDBJ whole genome shotgun (WGS) entry which is preliminary data.</text>
</comment>
<dbReference type="SUPFAM" id="SSF52087">
    <property type="entry name" value="CRAL/TRIO domain"/>
    <property type="match status" value="1"/>
</dbReference>
<dbReference type="Pfam" id="PF03765">
    <property type="entry name" value="CRAL_TRIO_N"/>
    <property type="match status" value="1"/>
</dbReference>
<reference evidence="2" key="1">
    <citation type="submission" date="2020-08" db="EMBL/GenBank/DDBJ databases">
        <title>Multicomponent nature underlies the extraordinary mechanical properties of spider dragline silk.</title>
        <authorList>
            <person name="Kono N."/>
            <person name="Nakamura H."/>
            <person name="Mori M."/>
            <person name="Yoshida Y."/>
            <person name="Ohtoshi R."/>
            <person name="Malay A.D."/>
            <person name="Moran D.A.P."/>
            <person name="Tomita M."/>
            <person name="Numata K."/>
            <person name="Arakawa K."/>
        </authorList>
    </citation>
    <scope>NUCLEOTIDE SEQUENCE</scope>
</reference>
<evidence type="ECO:0000259" key="1">
    <source>
        <dbReference type="PROSITE" id="PS50191"/>
    </source>
</evidence>
<dbReference type="PRINTS" id="PR00180">
    <property type="entry name" value="CRETINALDHBP"/>
</dbReference>
<dbReference type="PANTHER" id="PTHR10174">
    <property type="entry name" value="ALPHA-TOCOPHEROL TRANSFER PROTEIN-RELATED"/>
    <property type="match status" value="1"/>
</dbReference>
<dbReference type="SUPFAM" id="SSF46938">
    <property type="entry name" value="CRAL/TRIO N-terminal domain"/>
    <property type="match status" value="1"/>
</dbReference>
<organism evidence="2 3">
    <name type="scientific">Nephila pilipes</name>
    <name type="common">Giant wood spider</name>
    <name type="synonym">Nephila maculata</name>
    <dbReference type="NCBI Taxonomy" id="299642"/>
    <lineage>
        <taxon>Eukaryota</taxon>
        <taxon>Metazoa</taxon>
        <taxon>Ecdysozoa</taxon>
        <taxon>Arthropoda</taxon>
        <taxon>Chelicerata</taxon>
        <taxon>Arachnida</taxon>
        <taxon>Araneae</taxon>
        <taxon>Araneomorphae</taxon>
        <taxon>Entelegynae</taxon>
        <taxon>Araneoidea</taxon>
        <taxon>Nephilidae</taxon>
        <taxon>Nephila</taxon>
    </lineage>
</organism>
<dbReference type="AlphaFoldDB" id="A0A8X6JFT1"/>
<proteinExistence type="predicted"/>
<dbReference type="Pfam" id="PF00650">
    <property type="entry name" value="CRAL_TRIO"/>
    <property type="match status" value="1"/>
</dbReference>
<dbReference type="InterPro" id="IPR036865">
    <property type="entry name" value="CRAL-TRIO_dom_sf"/>
</dbReference>